<evidence type="ECO:0000256" key="1">
    <source>
        <dbReference type="SAM" id="MobiDB-lite"/>
    </source>
</evidence>
<keyword evidence="4" id="KW-1185">Reference proteome</keyword>
<evidence type="ECO:0000313" key="3">
    <source>
        <dbReference type="EMBL" id="UQZ84420.1"/>
    </source>
</evidence>
<name>A0ABY4RQD9_9BACL</name>
<dbReference type="GO" id="GO:0000428">
    <property type="term" value="C:DNA-directed RNA polymerase complex"/>
    <property type="evidence" value="ECO:0007669"/>
    <property type="project" value="UniProtKB-KW"/>
</dbReference>
<dbReference type="RefSeq" id="WP_249860184.1">
    <property type="nucleotide sequence ID" value="NZ_CP027059.1"/>
</dbReference>
<keyword evidence="3" id="KW-0804">Transcription</keyword>
<feature type="compositionally biased region" description="Basic residues" evidence="1">
    <location>
        <begin position="10"/>
        <end position="20"/>
    </location>
</feature>
<dbReference type="Proteomes" id="UP001057134">
    <property type="component" value="Chromosome"/>
</dbReference>
<dbReference type="EMBL" id="CP027059">
    <property type="protein sequence ID" value="UQZ84420.1"/>
    <property type="molecule type" value="Genomic_DNA"/>
</dbReference>
<feature type="transmembrane region" description="Helical" evidence="2">
    <location>
        <begin position="26"/>
        <end position="55"/>
    </location>
</feature>
<proteinExistence type="predicted"/>
<dbReference type="InterPro" id="IPR024596">
    <property type="entry name" value="RNApol_su_b/EpuA"/>
</dbReference>
<keyword evidence="2" id="KW-0812">Transmembrane</keyword>
<organism evidence="3 4">
    <name type="scientific">Paenibacillus konkukensis</name>
    <dbReference type="NCBI Taxonomy" id="2020716"/>
    <lineage>
        <taxon>Bacteria</taxon>
        <taxon>Bacillati</taxon>
        <taxon>Bacillota</taxon>
        <taxon>Bacilli</taxon>
        <taxon>Bacillales</taxon>
        <taxon>Paenibacillaceae</taxon>
        <taxon>Paenibacillus</taxon>
    </lineage>
</organism>
<keyword evidence="2" id="KW-0472">Membrane</keyword>
<evidence type="ECO:0000313" key="4">
    <source>
        <dbReference type="Proteomes" id="UP001057134"/>
    </source>
</evidence>
<protein>
    <submittedName>
        <fullName evidence="3">DNA-directed RNA polymerase subunit beta</fullName>
    </submittedName>
</protein>
<sequence length="80" mass="9278">MAEAEGKKEPKAKKKKKRPVKKWKRVVLSLCKWLAIPVSCLLAVSIGMVIGYVYLGKRPLDEVYEVETWRHIYDLVFSQT</sequence>
<accession>A0ABY4RQD9</accession>
<keyword evidence="2" id="KW-1133">Transmembrane helix</keyword>
<gene>
    <name evidence="3" type="ORF">SK3146_03666</name>
</gene>
<evidence type="ECO:0000256" key="2">
    <source>
        <dbReference type="SAM" id="Phobius"/>
    </source>
</evidence>
<reference evidence="3" key="1">
    <citation type="submission" date="2018-02" db="EMBL/GenBank/DDBJ databases">
        <authorList>
            <person name="Kim S.-K."/>
            <person name="Jung H.-I."/>
            <person name="Lee S.-W."/>
        </authorList>
    </citation>
    <scope>NUCLEOTIDE SEQUENCE</scope>
    <source>
        <strain evidence="3">SK3146</strain>
    </source>
</reference>
<dbReference type="Pfam" id="PF11772">
    <property type="entry name" value="EpuA"/>
    <property type="match status" value="1"/>
</dbReference>
<keyword evidence="3" id="KW-0240">DNA-directed RNA polymerase</keyword>
<reference evidence="3" key="2">
    <citation type="journal article" date="2021" name="J Anim Sci Technol">
        <title>Complete genome sequence of Paenibacillus konkukensis sp. nov. SK3146 as a potential probiotic strain.</title>
        <authorList>
            <person name="Jung H.I."/>
            <person name="Park S."/>
            <person name="Niu K.M."/>
            <person name="Lee S.W."/>
            <person name="Kothari D."/>
            <person name="Yi K.J."/>
            <person name="Kim S.K."/>
        </authorList>
    </citation>
    <scope>NUCLEOTIDE SEQUENCE</scope>
    <source>
        <strain evidence="3">SK3146</strain>
    </source>
</reference>
<feature type="region of interest" description="Disordered" evidence="1">
    <location>
        <begin position="1"/>
        <end position="20"/>
    </location>
</feature>